<feature type="compositionally biased region" description="Low complexity" evidence="1">
    <location>
        <begin position="703"/>
        <end position="719"/>
    </location>
</feature>
<sequence>MTTPKINPSSSLSSPEDNAVPQTSTPKLEAETATMTVTQTKHSLKLPKGFWGWQLLWLTVLLGFGTMGAGALLWLLITPPPPNCEEISPISPDGDRLYCADQGAKSGELEKIQAAFNLIESWPETHPLQPQAQKMMEQWAKLLIALADQKIDEGNLQGAIDLIRIVPKTSPAYSTVESAITGWQNDWDEGQQLYKKAIAALKQQNWAQAFSHIQSLTKLNNAHWREKRFNELVDRMSIERQGDKRLQEAREIAKQDSPSSLEEAIDLAHRVDSKLYIYSVAKQEVKNWSQRLVDLATQELKAKNRSNVISIAQRVPEYSPLYQDAQNLMLLATVQDVSLNQASSKPFLEKLVVLLEGKAAVEKGSIKQALYQEANIPPDQLGGQIQDLIDLQLANAIAKIGHPFALQLAMDQAQTLSLDRPRRIHAQTLVAHWRKEIERIEDRPHIVLARKLAEQQDANGFRAAVKQATQVALGRPLRVEAQTLIAEWTKRIEIIEDQPIFNEALALAKAGNLSAAIDKASGIASGRALHSQARDKINEWVTEVQIAEDRPLLDKAYGLADKGSLSSAISEASRIRYGRALYYEAQNAIARWVEERDAYWAAQQPRRSEPTSSRSSSSSSQSSYSSSGSSSSSSSSSGYSSGSSSSSGYSGYSGGYSSGSSSGYSGGYSGSTSGYSDYSSGYSSGSSGYSGGYSSGGYSSGYSSDYSGSSSGYSDSYSGGYSGGSSGYSSSDSVAPAPAAASGGYEAPAAAPEAPAAAPTETYSPPDANLFLE</sequence>
<dbReference type="PATRIC" id="fig|1637645.4.peg.973"/>
<evidence type="ECO:0000313" key="3">
    <source>
        <dbReference type="EMBL" id="KKD38510.1"/>
    </source>
</evidence>
<accession>A0A0F5YJZ3</accession>
<evidence type="ECO:0000256" key="1">
    <source>
        <dbReference type="SAM" id="MobiDB-lite"/>
    </source>
</evidence>
<dbReference type="PANTHER" id="PTHR37612">
    <property type="entry name" value="FIBROIN HEAVY CHAIN FIB-H LIKE PROTEIN"/>
    <property type="match status" value="1"/>
</dbReference>
<proteinExistence type="predicted"/>
<protein>
    <recommendedName>
        <fullName evidence="5">Chromosome segregation ATPase</fullName>
    </recommendedName>
</protein>
<organism evidence="3 4">
    <name type="scientific">Limnoraphis robusta CS-951</name>
    <dbReference type="NCBI Taxonomy" id="1637645"/>
    <lineage>
        <taxon>Bacteria</taxon>
        <taxon>Bacillati</taxon>
        <taxon>Cyanobacteriota</taxon>
        <taxon>Cyanophyceae</taxon>
        <taxon>Oscillatoriophycideae</taxon>
        <taxon>Oscillatoriales</taxon>
        <taxon>Sirenicapillariaceae</taxon>
        <taxon>Limnoraphis</taxon>
    </lineage>
</organism>
<keyword evidence="2" id="KW-1133">Transmembrane helix</keyword>
<keyword evidence="2" id="KW-0812">Transmembrane</keyword>
<feature type="transmembrane region" description="Helical" evidence="2">
    <location>
        <begin position="55"/>
        <end position="77"/>
    </location>
</feature>
<comment type="caution">
    <text evidence="3">The sequence shown here is derived from an EMBL/GenBank/DDBJ whole genome shotgun (WGS) entry which is preliminary data.</text>
</comment>
<evidence type="ECO:0000256" key="2">
    <source>
        <dbReference type="SAM" id="Phobius"/>
    </source>
</evidence>
<evidence type="ECO:0000313" key="4">
    <source>
        <dbReference type="Proteomes" id="UP000033607"/>
    </source>
</evidence>
<feature type="compositionally biased region" description="Low complexity" evidence="1">
    <location>
        <begin position="612"/>
        <end position="647"/>
    </location>
</feature>
<feature type="region of interest" description="Disordered" evidence="1">
    <location>
        <begin position="1"/>
        <end position="27"/>
    </location>
</feature>
<feature type="region of interest" description="Disordered" evidence="1">
    <location>
        <begin position="703"/>
        <end position="773"/>
    </location>
</feature>
<gene>
    <name evidence="3" type="ORF">WN50_08455</name>
</gene>
<dbReference type="InterPro" id="IPR052258">
    <property type="entry name" value="Diverse_Func_Domain-Protein"/>
</dbReference>
<feature type="region of interest" description="Disordered" evidence="1">
    <location>
        <begin position="603"/>
        <end position="647"/>
    </location>
</feature>
<name>A0A0F5YJZ3_9CYAN</name>
<reference evidence="3 4" key="1">
    <citation type="submission" date="2015-06" db="EMBL/GenBank/DDBJ databases">
        <title>Draft genome assembly of filamentous brackish cyanobacterium Limnoraphis robusta strain CS-951.</title>
        <authorList>
            <person name="Willis A."/>
            <person name="Parks M."/>
            <person name="Burford M.A."/>
        </authorList>
    </citation>
    <scope>NUCLEOTIDE SEQUENCE [LARGE SCALE GENOMIC DNA]</scope>
    <source>
        <strain evidence="3 4">CS-951</strain>
    </source>
</reference>
<dbReference type="RefSeq" id="WP_046278094.1">
    <property type="nucleotide sequence ID" value="NZ_LATL02000055.1"/>
</dbReference>
<dbReference type="PANTHER" id="PTHR37612:SF20">
    <property type="entry name" value="PER-HEXAMER REPEAT PROTEIN 5-RELATED"/>
    <property type="match status" value="1"/>
</dbReference>
<feature type="compositionally biased region" description="Polar residues" evidence="1">
    <location>
        <begin position="1"/>
        <end position="26"/>
    </location>
</feature>
<dbReference type="EMBL" id="LATL02000055">
    <property type="protein sequence ID" value="KKD38510.1"/>
    <property type="molecule type" value="Genomic_DNA"/>
</dbReference>
<keyword evidence="2" id="KW-0472">Membrane</keyword>
<dbReference type="Proteomes" id="UP000033607">
    <property type="component" value="Unassembled WGS sequence"/>
</dbReference>
<dbReference type="OrthoDB" id="503367at2"/>
<evidence type="ECO:0008006" key="5">
    <source>
        <dbReference type="Google" id="ProtNLM"/>
    </source>
</evidence>
<feature type="compositionally biased region" description="Low complexity" evidence="1">
    <location>
        <begin position="727"/>
        <end position="766"/>
    </location>
</feature>
<dbReference type="AlphaFoldDB" id="A0A0F5YJZ3"/>